<comment type="subcellular location">
    <subcellularLocation>
        <location evidence="1 4">Periplasm</location>
    </subcellularLocation>
</comment>
<dbReference type="Gene3D" id="2.30.30.760">
    <property type="match status" value="1"/>
</dbReference>
<feature type="compositionally biased region" description="Low complexity" evidence="5">
    <location>
        <begin position="99"/>
        <end position="109"/>
    </location>
</feature>
<accession>A0A3D9BYA3</accession>
<feature type="region of interest" description="Disordered" evidence="5">
    <location>
        <begin position="93"/>
        <end position="114"/>
    </location>
</feature>
<dbReference type="RefSeq" id="WP_115978062.1">
    <property type="nucleotide sequence ID" value="NZ_QOHR01000002.1"/>
</dbReference>
<dbReference type="AlphaFoldDB" id="A0A3D9BYA3"/>
<dbReference type="InterPro" id="IPR013974">
    <property type="entry name" value="SAF"/>
</dbReference>
<gene>
    <name evidence="7" type="primary">flgA</name>
    <name evidence="7" type="ORF">DRV84_01880</name>
</gene>
<evidence type="ECO:0000259" key="6">
    <source>
        <dbReference type="SMART" id="SM00858"/>
    </source>
</evidence>
<name>A0A3D9BYA3_9RHOB</name>
<keyword evidence="2 4" id="KW-0732">Signal</keyword>
<keyword evidence="7" id="KW-0282">Flagellum</keyword>
<proteinExistence type="inferred from homology"/>
<keyword evidence="8" id="KW-1185">Reference proteome</keyword>
<evidence type="ECO:0000256" key="2">
    <source>
        <dbReference type="ARBA" id="ARBA00022729"/>
    </source>
</evidence>
<evidence type="ECO:0000256" key="5">
    <source>
        <dbReference type="SAM" id="MobiDB-lite"/>
    </source>
</evidence>
<dbReference type="InterPro" id="IPR017585">
    <property type="entry name" value="SAF_FlgA"/>
</dbReference>
<evidence type="ECO:0000256" key="4">
    <source>
        <dbReference type="RuleBase" id="RU362063"/>
    </source>
</evidence>
<dbReference type="PANTHER" id="PTHR36307:SF1">
    <property type="entry name" value="FLAGELLA BASAL BODY P-RING FORMATION PROTEIN FLGA"/>
    <property type="match status" value="1"/>
</dbReference>
<evidence type="ECO:0000313" key="7">
    <source>
        <dbReference type="EMBL" id="REC58341.1"/>
    </source>
</evidence>
<comment type="function">
    <text evidence="4">Involved in the assembly process of the P-ring formation. It may associate with FlgF on the rod constituting a structure essential for the P-ring assembly or may act as a modulator protein for the P-ring assembly.</text>
</comment>
<keyword evidence="3 4" id="KW-0574">Periplasm</keyword>
<dbReference type="Proteomes" id="UP000257131">
    <property type="component" value="Unassembled WGS sequence"/>
</dbReference>
<reference evidence="7 8" key="1">
    <citation type="journal article" date="2017" name="Int. J. Syst. Evol. Microbiol.">
        <title>Rhodosalinus sediminis gen. nov., sp. nov., isolated from marine saltern.</title>
        <authorList>
            <person name="Guo L.Y."/>
            <person name="Ling S.K."/>
            <person name="Li C.M."/>
            <person name="Chen G.J."/>
            <person name="Du Z.J."/>
        </authorList>
    </citation>
    <scope>NUCLEOTIDE SEQUENCE [LARGE SCALE GENOMIC DNA]</scope>
    <source>
        <strain evidence="7 8">WDN1C137</strain>
    </source>
</reference>
<dbReference type="NCBIfam" id="TIGR03170">
    <property type="entry name" value="flgA_cterm"/>
    <property type="match status" value="1"/>
</dbReference>
<feature type="domain" description="SAF" evidence="6">
    <location>
        <begin position="116"/>
        <end position="177"/>
    </location>
</feature>
<keyword evidence="4" id="KW-1005">Bacterial flagellum biogenesis</keyword>
<feature type="signal peptide" evidence="4">
    <location>
        <begin position="1"/>
        <end position="24"/>
    </location>
</feature>
<dbReference type="CDD" id="cd11614">
    <property type="entry name" value="SAF_CpaB_FlgA_like"/>
    <property type="match status" value="1"/>
</dbReference>
<keyword evidence="7" id="KW-0966">Cell projection</keyword>
<keyword evidence="7" id="KW-0969">Cilium</keyword>
<comment type="similarity">
    <text evidence="4">Belongs to the FlgA family.</text>
</comment>
<dbReference type="InterPro" id="IPR039246">
    <property type="entry name" value="Flagellar_FlgA"/>
</dbReference>
<comment type="caution">
    <text evidence="7">The sequence shown here is derived from an EMBL/GenBank/DDBJ whole genome shotgun (WGS) entry which is preliminary data.</text>
</comment>
<evidence type="ECO:0000256" key="1">
    <source>
        <dbReference type="ARBA" id="ARBA00004418"/>
    </source>
</evidence>
<dbReference type="Pfam" id="PF13144">
    <property type="entry name" value="ChapFlgA"/>
    <property type="match status" value="1"/>
</dbReference>
<evidence type="ECO:0000313" key="8">
    <source>
        <dbReference type="Proteomes" id="UP000257131"/>
    </source>
</evidence>
<dbReference type="OrthoDB" id="7689411at2"/>
<dbReference type="GO" id="GO:0042597">
    <property type="term" value="C:periplasmic space"/>
    <property type="evidence" value="ECO:0007669"/>
    <property type="project" value="UniProtKB-SubCell"/>
</dbReference>
<organism evidence="7 8">
    <name type="scientific">Rhodosalinus sediminis</name>
    <dbReference type="NCBI Taxonomy" id="1940533"/>
    <lineage>
        <taxon>Bacteria</taxon>
        <taxon>Pseudomonadati</taxon>
        <taxon>Pseudomonadota</taxon>
        <taxon>Alphaproteobacteria</taxon>
        <taxon>Rhodobacterales</taxon>
        <taxon>Paracoccaceae</taxon>
        <taxon>Rhodosalinus</taxon>
    </lineage>
</organism>
<sequence>MTHRQRLRRAVAGAALLAAAAAQADTYADGIDGREMSALVSAALAEAGLTGRPAVAAARRFPGCDHRPRVSPRDGDWRTVEIACDRPRPWRRSLRSRADAAPRASSGAAPAPPAGAPVVVLAESLRRGTVLTAAHLETEPAPPGVDPTAVRDPARVAGRRLAVAVGAGRTLLARHLAPDWLVEADAPVVIAFDAGGVQVAVPGTALGPGRRGDLVEVRNAASGRTVRGRVTGRNAVEVVPKLR</sequence>
<feature type="chain" id="PRO_5017496724" description="Flagella basal body P-ring formation protein FlgA" evidence="4">
    <location>
        <begin position="25"/>
        <end position="243"/>
    </location>
</feature>
<dbReference type="SMART" id="SM00858">
    <property type="entry name" value="SAF"/>
    <property type="match status" value="1"/>
</dbReference>
<evidence type="ECO:0000256" key="3">
    <source>
        <dbReference type="ARBA" id="ARBA00022764"/>
    </source>
</evidence>
<dbReference type="PANTHER" id="PTHR36307">
    <property type="entry name" value="FLAGELLA BASAL BODY P-RING FORMATION PROTEIN FLGA"/>
    <property type="match status" value="1"/>
</dbReference>
<dbReference type="EMBL" id="QOHR01000002">
    <property type="protein sequence ID" value="REC58341.1"/>
    <property type="molecule type" value="Genomic_DNA"/>
</dbReference>
<dbReference type="GO" id="GO:0044780">
    <property type="term" value="P:bacterial-type flagellum assembly"/>
    <property type="evidence" value="ECO:0007669"/>
    <property type="project" value="InterPro"/>
</dbReference>
<protein>
    <recommendedName>
        <fullName evidence="4">Flagella basal body P-ring formation protein FlgA</fullName>
    </recommendedName>
</protein>